<feature type="transmembrane region" description="Helical" evidence="2">
    <location>
        <begin position="134"/>
        <end position="156"/>
    </location>
</feature>
<proteinExistence type="predicted"/>
<gene>
    <name evidence="3" type="ORF">SCF082_LOCUS5951</name>
</gene>
<evidence type="ECO:0008006" key="5">
    <source>
        <dbReference type="Google" id="ProtNLM"/>
    </source>
</evidence>
<dbReference type="EMBL" id="CAXAMM010003269">
    <property type="protein sequence ID" value="CAK8999165.1"/>
    <property type="molecule type" value="Genomic_DNA"/>
</dbReference>
<feature type="transmembrane region" description="Helical" evidence="2">
    <location>
        <begin position="105"/>
        <end position="127"/>
    </location>
</feature>
<keyword evidence="2" id="KW-1133">Transmembrane helix</keyword>
<accession>A0ABP0I9C4</accession>
<keyword evidence="4" id="KW-1185">Reference proteome</keyword>
<organism evidence="3 4">
    <name type="scientific">Durusdinium trenchii</name>
    <dbReference type="NCBI Taxonomy" id="1381693"/>
    <lineage>
        <taxon>Eukaryota</taxon>
        <taxon>Sar</taxon>
        <taxon>Alveolata</taxon>
        <taxon>Dinophyceae</taxon>
        <taxon>Suessiales</taxon>
        <taxon>Symbiodiniaceae</taxon>
        <taxon>Durusdinium</taxon>
    </lineage>
</organism>
<dbReference type="Gene3D" id="3.90.550.10">
    <property type="entry name" value="Spore Coat Polysaccharide Biosynthesis Protein SpsA, Chain A"/>
    <property type="match status" value="1"/>
</dbReference>
<comment type="caution">
    <text evidence="3">The sequence shown here is derived from an EMBL/GenBank/DDBJ whole genome shotgun (WGS) entry which is preliminary data.</text>
</comment>
<dbReference type="InterPro" id="IPR050587">
    <property type="entry name" value="GNT1/Glycosyltrans_8"/>
</dbReference>
<name>A0ABP0I9C4_9DINO</name>
<feature type="compositionally biased region" description="Basic and acidic residues" evidence="1">
    <location>
        <begin position="302"/>
        <end position="319"/>
    </location>
</feature>
<dbReference type="PANTHER" id="PTHR11183">
    <property type="entry name" value="GLYCOGENIN SUBFAMILY MEMBER"/>
    <property type="match status" value="1"/>
</dbReference>
<protein>
    <recommendedName>
        <fullName evidence="5">Nucleotide-diphospho-sugar transferase domain-containing protein</fullName>
    </recommendedName>
</protein>
<feature type="region of interest" description="Disordered" evidence="1">
    <location>
        <begin position="263"/>
        <end position="319"/>
    </location>
</feature>
<evidence type="ECO:0000313" key="4">
    <source>
        <dbReference type="Proteomes" id="UP001642464"/>
    </source>
</evidence>
<keyword evidence="2" id="KW-0472">Membrane</keyword>
<dbReference type="SUPFAM" id="SSF53448">
    <property type="entry name" value="Nucleotide-diphospho-sugar transferases"/>
    <property type="match status" value="1"/>
</dbReference>
<feature type="region of interest" description="Disordered" evidence="1">
    <location>
        <begin position="1"/>
        <end position="37"/>
    </location>
</feature>
<sequence>MSNNVPSLPTADSTTVSAPAAQAAPPEFGDTGTSTTPAEHEDLFGDGSLISFGIPLEDRQAKRFTIRVFVLAVSIASFSLIHFIVNLLTGSYSDGGQVGSTNEVWSSLSGLLIELSIPASGYMGALYHNRQLTCCFCSCNLFLAVLSIASFTRLVIRLFEVNGNCDLESDDSQRALCEMWLDNGVDKYVFLVNLMCSSTLSCCAFWAGNMLFQKLSPEPPNFDDRPIVGEVVQLSTAIPNLMSVGSSGSTTPGGQVMTLYTVDRSSRSRSRSESDLQIRPSPSGPSSLVDRGDPGTGGQSESRSELQKESKSWRSKNESHEQSSLRSCCAVLSLDGTLRSTHLKVSDLNTFETGTEFGGRPKKWATGDARAMGWGGVVDLERGLLKDAAWLTLSSLAYTPSQSKCSFVTVLLSEDFLHCSVAWLRSLRRGATAHEVTVLVLPEISPDARARLLQAGADQVVTTQEIENPNAVVQYQAFAKNYAILRVWQLGSLTGKDFQKAVYMDSDMIVTQNSDHLCQRPELSAARDLGAQGEDGLHSEEFNAGLMVLEPNEATFQRLVDLAPQVRSSSGGVQPLLRAAFPDFHPLDHWRDNVNARLFDLSRAEWHVEKARRV</sequence>
<feature type="transmembrane region" description="Helical" evidence="2">
    <location>
        <begin position="64"/>
        <end position="85"/>
    </location>
</feature>
<feature type="compositionally biased region" description="Polar residues" evidence="1">
    <location>
        <begin position="1"/>
        <end position="17"/>
    </location>
</feature>
<dbReference type="InterPro" id="IPR029044">
    <property type="entry name" value="Nucleotide-diphossugar_trans"/>
</dbReference>
<dbReference type="Proteomes" id="UP001642464">
    <property type="component" value="Unassembled WGS sequence"/>
</dbReference>
<evidence type="ECO:0000313" key="3">
    <source>
        <dbReference type="EMBL" id="CAK8999165.1"/>
    </source>
</evidence>
<feature type="compositionally biased region" description="Basic and acidic residues" evidence="1">
    <location>
        <begin position="264"/>
        <end position="276"/>
    </location>
</feature>
<reference evidence="3 4" key="1">
    <citation type="submission" date="2024-02" db="EMBL/GenBank/DDBJ databases">
        <authorList>
            <person name="Chen Y."/>
            <person name="Shah S."/>
            <person name="Dougan E. K."/>
            <person name="Thang M."/>
            <person name="Chan C."/>
        </authorList>
    </citation>
    <scope>NUCLEOTIDE SEQUENCE [LARGE SCALE GENOMIC DNA]</scope>
</reference>
<evidence type="ECO:0000256" key="1">
    <source>
        <dbReference type="SAM" id="MobiDB-lite"/>
    </source>
</evidence>
<evidence type="ECO:0000256" key="2">
    <source>
        <dbReference type="SAM" id="Phobius"/>
    </source>
</evidence>
<keyword evidence="2" id="KW-0812">Transmembrane</keyword>